<keyword evidence="2" id="KW-1185">Reference proteome</keyword>
<evidence type="ECO:0000313" key="1">
    <source>
        <dbReference type="EMBL" id="SIS83833.1"/>
    </source>
</evidence>
<accession>A0ABY1KXS7</accession>
<dbReference type="EMBL" id="FTOB01000004">
    <property type="protein sequence ID" value="SIS83833.1"/>
    <property type="molecule type" value="Genomic_DNA"/>
</dbReference>
<reference evidence="1 2" key="1">
    <citation type="submission" date="2017-01" db="EMBL/GenBank/DDBJ databases">
        <authorList>
            <person name="Varghese N."/>
            <person name="Submissions S."/>
        </authorList>
    </citation>
    <scope>NUCLEOTIDE SEQUENCE [LARGE SCALE GENOMIC DNA]</scope>
    <source>
        <strain evidence="1 2">DSM 2061</strain>
    </source>
</reference>
<dbReference type="Proteomes" id="UP000185728">
    <property type="component" value="Unassembled WGS sequence"/>
</dbReference>
<evidence type="ECO:0000313" key="2">
    <source>
        <dbReference type="Proteomes" id="UP000185728"/>
    </source>
</evidence>
<organism evidence="1 2">
    <name type="scientific">Zobellia uliginosa</name>
    <dbReference type="NCBI Taxonomy" id="143224"/>
    <lineage>
        <taxon>Bacteria</taxon>
        <taxon>Pseudomonadati</taxon>
        <taxon>Bacteroidota</taxon>
        <taxon>Flavobacteriia</taxon>
        <taxon>Flavobacteriales</taxon>
        <taxon>Flavobacteriaceae</taxon>
        <taxon>Zobellia</taxon>
    </lineage>
</organism>
<comment type="caution">
    <text evidence="1">The sequence shown here is derived from an EMBL/GenBank/DDBJ whole genome shotgun (WGS) entry which is preliminary data.</text>
</comment>
<name>A0ABY1KXS7_9FLAO</name>
<sequence>MRQLRPVFGIAMIKFIKNILLCTFSCLTLLSCVEDQDFNQYDEIGVTPNLEASILYVEAPESLVNETNGANIFSRNFNFDAFSSDVFAKRVLDGTITYIVENTTSKELQVTIELLDADDNVLDTEIIPVDPTPYSLQRDVAYGSSGRSIDIIKNTSSIRVTANNLGDTSSTSNEPEPKIILKSSGQFRVEIK</sequence>
<dbReference type="PROSITE" id="PS51257">
    <property type="entry name" value="PROKAR_LIPOPROTEIN"/>
    <property type="match status" value="1"/>
</dbReference>
<proteinExistence type="predicted"/>
<protein>
    <submittedName>
        <fullName evidence="1">Uncharacterized protein</fullName>
    </submittedName>
</protein>
<gene>
    <name evidence="1" type="ORF">SAMN05421766_104282</name>
</gene>